<feature type="domain" description="Reverse transcriptase Ty1/copia-type" evidence="1">
    <location>
        <begin position="2"/>
        <end position="75"/>
    </location>
</feature>
<dbReference type="AlphaFoldDB" id="A0AAW2K9J8"/>
<organism evidence="2">
    <name type="scientific">Sesamum radiatum</name>
    <name type="common">Black benniseed</name>
    <dbReference type="NCBI Taxonomy" id="300843"/>
    <lineage>
        <taxon>Eukaryota</taxon>
        <taxon>Viridiplantae</taxon>
        <taxon>Streptophyta</taxon>
        <taxon>Embryophyta</taxon>
        <taxon>Tracheophyta</taxon>
        <taxon>Spermatophyta</taxon>
        <taxon>Magnoliopsida</taxon>
        <taxon>eudicotyledons</taxon>
        <taxon>Gunneridae</taxon>
        <taxon>Pentapetalae</taxon>
        <taxon>asterids</taxon>
        <taxon>lamiids</taxon>
        <taxon>Lamiales</taxon>
        <taxon>Pedaliaceae</taxon>
        <taxon>Sesamum</taxon>
    </lineage>
</organism>
<dbReference type="EMBL" id="JACGWJ010000029">
    <property type="protein sequence ID" value="KAL0303043.1"/>
    <property type="molecule type" value="Genomic_DNA"/>
</dbReference>
<gene>
    <name evidence="2" type="ORF">Sradi_6172400</name>
</gene>
<comment type="caution">
    <text evidence="2">The sequence shown here is derived from an EMBL/GenBank/DDBJ whole genome shotgun (WGS) entry which is preliminary data.</text>
</comment>
<dbReference type="InterPro" id="IPR013103">
    <property type="entry name" value="RVT_2"/>
</dbReference>
<dbReference type="Pfam" id="PF07727">
    <property type="entry name" value="RVT_2"/>
    <property type="match status" value="1"/>
</dbReference>
<name>A0AAW2K9J8_SESRA</name>
<reference evidence="2" key="2">
    <citation type="journal article" date="2024" name="Plant">
        <title>Genomic evolution and insights into agronomic trait innovations of Sesamum species.</title>
        <authorList>
            <person name="Miao H."/>
            <person name="Wang L."/>
            <person name="Qu L."/>
            <person name="Liu H."/>
            <person name="Sun Y."/>
            <person name="Le M."/>
            <person name="Wang Q."/>
            <person name="Wei S."/>
            <person name="Zheng Y."/>
            <person name="Lin W."/>
            <person name="Duan Y."/>
            <person name="Cao H."/>
            <person name="Xiong S."/>
            <person name="Wang X."/>
            <person name="Wei L."/>
            <person name="Li C."/>
            <person name="Ma Q."/>
            <person name="Ju M."/>
            <person name="Zhao R."/>
            <person name="Li G."/>
            <person name="Mu C."/>
            <person name="Tian Q."/>
            <person name="Mei H."/>
            <person name="Zhang T."/>
            <person name="Gao T."/>
            <person name="Zhang H."/>
        </authorList>
    </citation>
    <scope>NUCLEOTIDE SEQUENCE</scope>
    <source>
        <strain evidence="2">G02</strain>
    </source>
</reference>
<accession>A0AAW2K9J8</accession>
<evidence type="ECO:0000259" key="1">
    <source>
        <dbReference type="Pfam" id="PF07727"/>
    </source>
</evidence>
<protein>
    <recommendedName>
        <fullName evidence="1">Reverse transcriptase Ty1/copia-type domain-containing protein</fullName>
    </recommendedName>
</protein>
<evidence type="ECO:0000313" key="2">
    <source>
        <dbReference type="EMBL" id="KAL0303043.1"/>
    </source>
</evidence>
<reference evidence="2" key="1">
    <citation type="submission" date="2020-06" db="EMBL/GenBank/DDBJ databases">
        <authorList>
            <person name="Li T."/>
            <person name="Hu X."/>
            <person name="Zhang T."/>
            <person name="Song X."/>
            <person name="Zhang H."/>
            <person name="Dai N."/>
            <person name="Sheng W."/>
            <person name="Hou X."/>
            <person name="Wei L."/>
        </authorList>
    </citation>
    <scope>NUCLEOTIDE SEQUENCE</scope>
    <source>
        <strain evidence="2">G02</strain>
        <tissue evidence="2">Leaf</tissue>
    </source>
</reference>
<sequence>MDGILLDGTSSAMIAKVKQYLDRLFTIKDLGVAKYFLGLEVARFPQGIIVTQTKYIKHIMADAGLNDARATTTPLPPGIKFAGDVGAKLPHPDTYRQLVGHLLYLSFTRPDTSYACQQLSQYL</sequence>
<proteinExistence type="predicted"/>